<name>A0ABQ5ZW07_9HYPH</name>
<feature type="chain" id="PRO_5046459361" description="CHAT domain-containing protein" evidence="1">
    <location>
        <begin position="27"/>
        <end position="1047"/>
    </location>
</feature>
<keyword evidence="4" id="KW-1185">Reference proteome</keyword>
<evidence type="ECO:0000313" key="4">
    <source>
        <dbReference type="Proteomes" id="UP001156702"/>
    </source>
</evidence>
<reference evidence="4" key="1">
    <citation type="journal article" date="2019" name="Int. J. Syst. Evol. Microbiol.">
        <title>The Global Catalogue of Microorganisms (GCM) 10K type strain sequencing project: providing services to taxonomists for standard genome sequencing and annotation.</title>
        <authorList>
            <consortium name="The Broad Institute Genomics Platform"/>
            <consortium name="The Broad Institute Genome Sequencing Center for Infectious Disease"/>
            <person name="Wu L."/>
            <person name="Ma J."/>
        </authorList>
    </citation>
    <scope>NUCLEOTIDE SEQUENCE [LARGE SCALE GENOMIC DNA]</scope>
    <source>
        <strain evidence="4">NBRC 102122</strain>
    </source>
</reference>
<sequence length="1047" mass="114604">MQIFPRSFRIGLSLVLLVFLAAPAFAQAPTQAAIARSDLIAAEMKALAEGGDLEGARRKAEAASARFKAEGEAWLAASYAVSAVDYAMRMGDAARVDADYYPRMGELLATLERVEETRANLLLELLMDAKGRLGDKDRQDALAELYEERIRKAHGKDSAEDIDARVRTAYSLLESQRLEDGRRRLRAALAASAKTELHAVTLRHYTQAVRSFQASGLNDDAAALLREAEQTPAVRAEVKELADFYLAYAEFRSAVPDSQQHFVPLYSMATNLYARFYGHESPELIHATDKLASALSDVGQYGTAIDLERRNYEIAQKSLGDDDTVTWRIANNLADMLRGMGSPSRALEYDLKVLENRTRHYGRNHFNTLVSANNTAQNYLDLGNYAEARRYFALCLEISRALGDPVTIAGMEAWLAYTDLLSGARPMDAAAARRVEALVTDSNYPAILSMKAAYLLADHFARAGNAERQIKHLQQAYSIAAGEMSTGHPLAFAGRIAIANAKAATDAATAAGEFAGIDQDMLRWVHLQVSVAGGREVGEAVRAMADGMLYDYARFAERHPSAVPAFADAARRWPSLATADADNALKLARLIDRSDSETARLLDRITRLSRIAREIFAADVEQDLAYAYLSDTKALEQQLHERIVARYRLDRETILDQPLPTPGDLLAADQALVQYFTTRKWRVDRESADPVADARLYAIVWRKGAAPVLRALGDPRRLLVGGDDMVAALQTRDRSADEGRGLLVQASKRAFARLHDALITPIDADIAGARTVFIVPDGQLFALPFSLLEDRAGTLLEERFTLRLLTEPEALYRAVEDRALPSEGRIVLAGGIDYAKGEEAGAMPLPGTLREVEAIGKILSGPGLKIETLSGEAVGESALRERMAGATVAHLATHGAYGSAKNGGARNVDTLWQSEVILARSGDTRAMRRDEKDGRLYAFELMGWDLSGLDLLVLSACETGRGDEAFVGGLRGLPTAANLAGARRSLLTLWPVADDGTADFMVRFYEHLKDGQAYAEALRSTRRDAIEGRIPTARDPLVWAAFVLFEN</sequence>
<dbReference type="Pfam" id="PF13424">
    <property type="entry name" value="TPR_12"/>
    <property type="match status" value="1"/>
</dbReference>
<dbReference type="Gene3D" id="1.25.40.10">
    <property type="entry name" value="Tetratricopeptide repeat domain"/>
    <property type="match status" value="1"/>
</dbReference>
<dbReference type="SUPFAM" id="SSF48452">
    <property type="entry name" value="TPR-like"/>
    <property type="match status" value="1"/>
</dbReference>
<evidence type="ECO:0000256" key="1">
    <source>
        <dbReference type="SAM" id="SignalP"/>
    </source>
</evidence>
<evidence type="ECO:0000313" key="3">
    <source>
        <dbReference type="EMBL" id="GLR54877.1"/>
    </source>
</evidence>
<comment type="caution">
    <text evidence="3">The sequence shown here is derived from an EMBL/GenBank/DDBJ whole genome shotgun (WGS) entry which is preliminary data.</text>
</comment>
<dbReference type="Pfam" id="PF12770">
    <property type="entry name" value="CHAT"/>
    <property type="match status" value="1"/>
</dbReference>
<feature type="signal peptide" evidence="1">
    <location>
        <begin position="1"/>
        <end position="26"/>
    </location>
</feature>
<protein>
    <recommendedName>
        <fullName evidence="2">CHAT domain-containing protein</fullName>
    </recommendedName>
</protein>
<organism evidence="3 4">
    <name type="scientific">Shinella yambaruensis</name>
    <dbReference type="NCBI Taxonomy" id="415996"/>
    <lineage>
        <taxon>Bacteria</taxon>
        <taxon>Pseudomonadati</taxon>
        <taxon>Pseudomonadota</taxon>
        <taxon>Alphaproteobacteria</taxon>
        <taxon>Hyphomicrobiales</taxon>
        <taxon>Rhizobiaceae</taxon>
        <taxon>Shinella</taxon>
    </lineage>
</organism>
<dbReference type="InterPro" id="IPR024983">
    <property type="entry name" value="CHAT_dom"/>
</dbReference>
<dbReference type="Proteomes" id="UP001156702">
    <property type="component" value="Unassembled WGS sequence"/>
</dbReference>
<feature type="domain" description="CHAT" evidence="2">
    <location>
        <begin position="750"/>
        <end position="1045"/>
    </location>
</feature>
<accession>A0ABQ5ZW07</accession>
<evidence type="ECO:0000259" key="2">
    <source>
        <dbReference type="Pfam" id="PF12770"/>
    </source>
</evidence>
<proteinExistence type="predicted"/>
<dbReference type="InterPro" id="IPR011990">
    <property type="entry name" value="TPR-like_helical_dom_sf"/>
</dbReference>
<dbReference type="RefSeq" id="WP_244770128.1">
    <property type="nucleotide sequence ID" value="NZ_BSOP01000060.1"/>
</dbReference>
<dbReference type="PANTHER" id="PTHR10098">
    <property type="entry name" value="RAPSYN-RELATED"/>
    <property type="match status" value="1"/>
</dbReference>
<keyword evidence="1" id="KW-0732">Signal</keyword>
<gene>
    <name evidence="3" type="ORF">GCM10007923_60960</name>
</gene>
<dbReference type="EMBL" id="BSOP01000060">
    <property type="protein sequence ID" value="GLR54877.1"/>
    <property type="molecule type" value="Genomic_DNA"/>
</dbReference>